<dbReference type="AlphaFoldDB" id="A0A4R8QNH9"/>
<proteinExistence type="predicted"/>
<reference evidence="2 3" key="1">
    <citation type="submission" date="2018-11" db="EMBL/GenBank/DDBJ databases">
        <title>Genome sequence and assembly of Colletotrichum spinosum.</title>
        <authorList>
            <person name="Gan P."/>
            <person name="Shirasu K."/>
        </authorList>
    </citation>
    <scope>NUCLEOTIDE SEQUENCE [LARGE SCALE GENOMIC DNA]</scope>
    <source>
        <strain evidence="2 3">CBS 515.97</strain>
    </source>
</reference>
<sequence>MASRRKNNTPRSRRECEFDSCPGPISSGPNAGIRMHIKDKHGGVKTLSCHTITKQGEGWLENHILTCDVCRPNFQNFAAPAAQPQEEIAQNIEVEGLTANVIILNNSNFTIIHNNFFH</sequence>
<evidence type="ECO:0000313" key="2">
    <source>
        <dbReference type="EMBL" id="TDZ37215.1"/>
    </source>
</evidence>
<gene>
    <name evidence="2" type="ORF">C8035_v007364</name>
</gene>
<feature type="region of interest" description="Disordered" evidence="1">
    <location>
        <begin position="1"/>
        <end position="31"/>
    </location>
</feature>
<name>A0A4R8QNH9_9PEZI</name>
<evidence type="ECO:0000313" key="3">
    <source>
        <dbReference type="Proteomes" id="UP000295083"/>
    </source>
</evidence>
<accession>A0A4R8QNH9</accession>
<evidence type="ECO:0000256" key="1">
    <source>
        <dbReference type="SAM" id="MobiDB-lite"/>
    </source>
</evidence>
<protein>
    <submittedName>
        <fullName evidence="2">Uncharacterized protein</fullName>
    </submittedName>
</protein>
<organism evidence="2 3">
    <name type="scientific">Colletotrichum spinosum</name>
    <dbReference type="NCBI Taxonomy" id="1347390"/>
    <lineage>
        <taxon>Eukaryota</taxon>
        <taxon>Fungi</taxon>
        <taxon>Dikarya</taxon>
        <taxon>Ascomycota</taxon>
        <taxon>Pezizomycotina</taxon>
        <taxon>Sordariomycetes</taxon>
        <taxon>Hypocreomycetidae</taxon>
        <taxon>Glomerellales</taxon>
        <taxon>Glomerellaceae</taxon>
        <taxon>Colletotrichum</taxon>
        <taxon>Colletotrichum orbiculare species complex</taxon>
    </lineage>
</organism>
<dbReference type="EMBL" id="QAPG01000025">
    <property type="protein sequence ID" value="TDZ37215.1"/>
    <property type="molecule type" value="Genomic_DNA"/>
</dbReference>
<dbReference type="Proteomes" id="UP000295083">
    <property type="component" value="Unassembled WGS sequence"/>
</dbReference>
<comment type="caution">
    <text evidence="2">The sequence shown here is derived from an EMBL/GenBank/DDBJ whole genome shotgun (WGS) entry which is preliminary data.</text>
</comment>
<keyword evidence="3" id="KW-1185">Reference proteome</keyword>